<dbReference type="InterPro" id="IPR002495">
    <property type="entry name" value="Glyco_trans_8"/>
</dbReference>
<dbReference type="STRING" id="1910958.BTM30_09465"/>
<evidence type="ECO:0000313" key="1">
    <source>
        <dbReference type="EMBL" id="PSI01521.1"/>
    </source>
</evidence>
<sequence>MESSLSIPIFIGVDPRERAAANVLIDSLLAHSSAPLAITALITPQLQKQNLYWRPKDPKQSTAFSFTRFLVPQLLNFQGWGIFMDCDMLCRSDISELWALRDQTYALMCVKHNHKPNETTKFLGEPQTAYPRKNWSSLMLFNASKCEALTAAYVNSASGLELHRFQWLEDHKIGALPEQWNHLVDVQTPDPEAKLLHFTLGGPWFAGQESSHSAEWFIARDRASQLWQQPT</sequence>
<dbReference type="AlphaFoldDB" id="A0A2P7EE63"/>
<dbReference type="SUPFAM" id="SSF53448">
    <property type="entry name" value="Nucleotide-diphospho-sugar transferases"/>
    <property type="match status" value="1"/>
</dbReference>
<dbReference type="Gene3D" id="3.90.550.10">
    <property type="entry name" value="Spore Coat Polysaccharide Biosynthesis Protein SpsA, Chain A"/>
    <property type="match status" value="1"/>
</dbReference>
<dbReference type="InterPro" id="IPR029044">
    <property type="entry name" value="Nucleotide-diphossugar_trans"/>
</dbReference>
<dbReference type="GO" id="GO:0016757">
    <property type="term" value="F:glycosyltransferase activity"/>
    <property type="evidence" value="ECO:0007669"/>
    <property type="project" value="InterPro"/>
</dbReference>
<keyword evidence="2" id="KW-1185">Reference proteome</keyword>
<evidence type="ECO:0000313" key="2">
    <source>
        <dbReference type="Proteomes" id="UP000240206"/>
    </source>
</evidence>
<dbReference type="Proteomes" id="UP000240206">
    <property type="component" value="Unassembled WGS sequence"/>
</dbReference>
<protein>
    <recommendedName>
        <fullName evidence="3">Glycosyltransferase</fullName>
    </recommendedName>
</protein>
<dbReference type="Pfam" id="PF01501">
    <property type="entry name" value="Glyco_transf_8"/>
    <property type="match status" value="1"/>
</dbReference>
<dbReference type="PANTHER" id="PTHR35105:SF2">
    <property type="entry name" value="PROTEIN CDI"/>
    <property type="match status" value="1"/>
</dbReference>
<proteinExistence type="predicted"/>
<organism evidence="1 2">
    <name type="scientific">Synechococcus lacustris str. Tous</name>
    <dbReference type="NCBI Taxonomy" id="1910958"/>
    <lineage>
        <taxon>Bacteria</taxon>
        <taxon>Bacillati</taxon>
        <taxon>Cyanobacteriota</taxon>
        <taxon>Cyanophyceae</taxon>
        <taxon>Synechococcales</taxon>
        <taxon>Synechococcaceae</taxon>
        <taxon>Synechococcus</taxon>
    </lineage>
</organism>
<reference evidence="2" key="1">
    <citation type="submission" date="2018-03" db="EMBL/GenBank/DDBJ databases">
        <title>Ecological and genomic features of two cosmopolitan and abundant freshwater picocyanobacteria.</title>
        <authorList>
            <person name="Cabello-Yeves P.J."/>
            <person name="Picazo A."/>
            <person name="Camacho A."/>
            <person name="Callieri C."/>
            <person name="Rosselli R."/>
            <person name="Roda-Garcia J."/>
            <person name="Coutinho F.H."/>
            <person name="Rodriguez-Valera F."/>
        </authorList>
    </citation>
    <scope>NUCLEOTIDE SEQUENCE [LARGE SCALE GENOMIC DNA]</scope>
    <source>
        <strain evidence="2">Tous</strain>
    </source>
</reference>
<gene>
    <name evidence="1" type="ORF">C7K08_07390</name>
</gene>
<comment type="caution">
    <text evidence="1">The sequence shown here is derived from an EMBL/GenBank/DDBJ whole genome shotgun (WGS) entry which is preliminary data.</text>
</comment>
<name>A0A2P7EE63_9SYNE</name>
<dbReference type="RefSeq" id="WP_106500004.1">
    <property type="nucleotide sequence ID" value="NZ_PXVC01000029.1"/>
</dbReference>
<accession>A0A2P7EE63</accession>
<dbReference type="EMBL" id="PXVC01000029">
    <property type="protein sequence ID" value="PSI01521.1"/>
    <property type="molecule type" value="Genomic_DNA"/>
</dbReference>
<evidence type="ECO:0008006" key="3">
    <source>
        <dbReference type="Google" id="ProtNLM"/>
    </source>
</evidence>
<dbReference type="PANTHER" id="PTHR35105">
    <property type="entry name" value="EXPRESSED PROTEIN"/>
    <property type="match status" value="1"/>
</dbReference>